<dbReference type="Gene3D" id="3.40.33.10">
    <property type="entry name" value="CAP"/>
    <property type="match status" value="1"/>
</dbReference>
<dbReference type="Pfam" id="PF00188">
    <property type="entry name" value="CAP"/>
    <property type="match status" value="1"/>
</dbReference>
<dbReference type="InterPro" id="IPR035940">
    <property type="entry name" value="CAP_sf"/>
</dbReference>
<comment type="caution">
    <text evidence="3">The sequence shown here is derived from an EMBL/GenBank/DDBJ whole genome shotgun (WGS) entry which is preliminary data.</text>
</comment>
<keyword evidence="4" id="KW-1185">Reference proteome</keyword>
<gene>
    <name evidence="3" type="ORF">ACG0Z6_06140</name>
</gene>
<name>A0ABW7FU17_9BURK</name>
<organism evidence="3 4">
    <name type="scientific">Roseateles rivi</name>
    <dbReference type="NCBI Taxonomy" id="3299028"/>
    <lineage>
        <taxon>Bacteria</taxon>
        <taxon>Pseudomonadati</taxon>
        <taxon>Pseudomonadota</taxon>
        <taxon>Betaproteobacteria</taxon>
        <taxon>Burkholderiales</taxon>
        <taxon>Sphaerotilaceae</taxon>
        <taxon>Roseateles</taxon>
    </lineage>
</organism>
<dbReference type="PANTHER" id="PTHR31157:SF1">
    <property type="entry name" value="SCP DOMAIN-CONTAINING PROTEIN"/>
    <property type="match status" value="1"/>
</dbReference>
<dbReference type="EMBL" id="JBIGHZ010000002">
    <property type="protein sequence ID" value="MFG6447825.1"/>
    <property type="molecule type" value="Genomic_DNA"/>
</dbReference>
<feature type="domain" description="SCP" evidence="2">
    <location>
        <begin position="52"/>
        <end position="156"/>
    </location>
</feature>
<evidence type="ECO:0000313" key="3">
    <source>
        <dbReference type="EMBL" id="MFG6447825.1"/>
    </source>
</evidence>
<evidence type="ECO:0000313" key="4">
    <source>
        <dbReference type="Proteomes" id="UP001606099"/>
    </source>
</evidence>
<proteinExistence type="predicted"/>
<dbReference type="PANTHER" id="PTHR31157">
    <property type="entry name" value="SCP DOMAIN-CONTAINING PROTEIN"/>
    <property type="match status" value="1"/>
</dbReference>
<keyword evidence="1" id="KW-0732">Signal</keyword>
<feature type="chain" id="PRO_5047424223" evidence="1">
    <location>
        <begin position="18"/>
        <end position="166"/>
    </location>
</feature>
<feature type="signal peptide" evidence="1">
    <location>
        <begin position="1"/>
        <end position="17"/>
    </location>
</feature>
<reference evidence="3 4" key="1">
    <citation type="submission" date="2024-08" db="EMBL/GenBank/DDBJ databases">
        <authorList>
            <person name="Lu H."/>
        </authorList>
    </citation>
    <scope>NUCLEOTIDE SEQUENCE [LARGE SCALE GENOMIC DNA]</scope>
    <source>
        <strain evidence="3 4">BYS180W</strain>
    </source>
</reference>
<evidence type="ECO:0000259" key="2">
    <source>
        <dbReference type="Pfam" id="PF00188"/>
    </source>
</evidence>
<accession>A0ABW7FU17</accession>
<dbReference type="CDD" id="cd05379">
    <property type="entry name" value="CAP_bacterial"/>
    <property type="match status" value="1"/>
</dbReference>
<dbReference type="Proteomes" id="UP001606099">
    <property type="component" value="Unassembled WGS sequence"/>
</dbReference>
<protein>
    <submittedName>
        <fullName evidence="3">CAP domain-containing protein</fullName>
    </submittedName>
</protein>
<sequence>MKRLLLALMCWPLTAWPVTCNSGAQALAQSLVIINSLRSAPLRCGNQLIGPAPALRWSPLLAESAQRYAQELAARDTITHIGQTATSLRDRLQGVGYKLQKAAENLAGGPGTLEEATQLWSASPSHCGNLMAPDFTEAGLACVQAPGRLEHYWVLHLGRPAMRFEF</sequence>
<dbReference type="RefSeq" id="WP_394459530.1">
    <property type="nucleotide sequence ID" value="NZ_JBIGHZ010000002.1"/>
</dbReference>
<dbReference type="SUPFAM" id="SSF55797">
    <property type="entry name" value="PR-1-like"/>
    <property type="match status" value="1"/>
</dbReference>
<evidence type="ECO:0000256" key="1">
    <source>
        <dbReference type="SAM" id="SignalP"/>
    </source>
</evidence>
<dbReference type="InterPro" id="IPR014044">
    <property type="entry name" value="CAP_dom"/>
</dbReference>